<dbReference type="AlphaFoldDB" id="A0A9D4G475"/>
<protein>
    <submittedName>
        <fullName evidence="1">Uncharacterized protein</fullName>
    </submittedName>
</protein>
<comment type="caution">
    <text evidence="1">The sequence shown here is derived from an EMBL/GenBank/DDBJ whole genome shotgun (WGS) entry which is preliminary data.</text>
</comment>
<reference evidence="1" key="2">
    <citation type="submission" date="2020-11" db="EMBL/GenBank/DDBJ databases">
        <authorList>
            <person name="McCartney M.A."/>
            <person name="Auch B."/>
            <person name="Kono T."/>
            <person name="Mallez S."/>
            <person name="Becker A."/>
            <person name="Gohl D.M."/>
            <person name="Silverstein K.A.T."/>
            <person name="Koren S."/>
            <person name="Bechman K.B."/>
            <person name="Herman A."/>
            <person name="Abrahante J.E."/>
            <person name="Garbe J."/>
        </authorList>
    </citation>
    <scope>NUCLEOTIDE SEQUENCE</scope>
    <source>
        <strain evidence="1">Duluth1</strain>
        <tissue evidence="1">Whole animal</tissue>
    </source>
</reference>
<sequence>MPYDNLVNGHFIDEYVLLLFFIIDLHDGRKYKSGDDAYIYAKEPIDVRPYGSCHTSFFGYPGKTLTETGYMLSVGRRQTIWRPSYVGLCPRPLITELGSSLIDVRPYGVRHTSVFAQGR</sequence>
<name>A0A9D4G475_DREPO</name>
<proteinExistence type="predicted"/>
<gene>
    <name evidence="1" type="ORF">DPMN_136898</name>
</gene>
<evidence type="ECO:0000313" key="1">
    <source>
        <dbReference type="EMBL" id="KAH3808541.1"/>
    </source>
</evidence>
<organism evidence="1 2">
    <name type="scientific">Dreissena polymorpha</name>
    <name type="common">Zebra mussel</name>
    <name type="synonym">Mytilus polymorpha</name>
    <dbReference type="NCBI Taxonomy" id="45954"/>
    <lineage>
        <taxon>Eukaryota</taxon>
        <taxon>Metazoa</taxon>
        <taxon>Spiralia</taxon>
        <taxon>Lophotrochozoa</taxon>
        <taxon>Mollusca</taxon>
        <taxon>Bivalvia</taxon>
        <taxon>Autobranchia</taxon>
        <taxon>Heteroconchia</taxon>
        <taxon>Euheterodonta</taxon>
        <taxon>Imparidentia</taxon>
        <taxon>Neoheterodontei</taxon>
        <taxon>Myida</taxon>
        <taxon>Dreissenoidea</taxon>
        <taxon>Dreissenidae</taxon>
        <taxon>Dreissena</taxon>
    </lineage>
</organism>
<accession>A0A9D4G475</accession>
<dbReference type="EMBL" id="JAIWYP010000006">
    <property type="protein sequence ID" value="KAH3808541.1"/>
    <property type="molecule type" value="Genomic_DNA"/>
</dbReference>
<dbReference type="Proteomes" id="UP000828390">
    <property type="component" value="Unassembled WGS sequence"/>
</dbReference>
<reference evidence="1" key="1">
    <citation type="journal article" date="2019" name="bioRxiv">
        <title>The Genome of the Zebra Mussel, Dreissena polymorpha: A Resource for Invasive Species Research.</title>
        <authorList>
            <person name="McCartney M.A."/>
            <person name="Auch B."/>
            <person name="Kono T."/>
            <person name="Mallez S."/>
            <person name="Zhang Y."/>
            <person name="Obille A."/>
            <person name="Becker A."/>
            <person name="Abrahante J.E."/>
            <person name="Garbe J."/>
            <person name="Badalamenti J.P."/>
            <person name="Herman A."/>
            <person name="Mangelson H."/>
            <person name="Liachko I."/>
            <person name="Sullivan S."/>
            <person name="Sone E.D."/>
            <person name="Koren S."/>
            <person name="Silverstein K.A.T."/>
            <person name="Beckman K.B."/>
            <person name="Gohl D.M."/>
        </authorList>
    </citation>
    <scope>NUCLEOTIDE SEQUENCE</scope>
    <source>
        <strain evidence="1">Duluth1</strain>
        <tissue evidence="1">Whole animal</tissue>
    </source>
</reference>
<evidence type="ECO:0000313" key="2">
    <source>
        <dbReference type="Proteomes" id="UP000828390"/>
    </source>
</evidence>
<keyword evidence="2" id="KW-1185">Reference proteome</keyword>